<dbReference type="Proteomes" id="UP000504606">
    <property type="component" value="Unplaced"/>
</dbReference>
<evidence type="ECO:0000313" key="2">
    <source>
        <dbReference type="Proteomes" id="UP000504606"/>
    </source>
</evidence>
<gene>
    <name evidence="3" type="primary">LOC127751856</name>
</gene>
<feature type="compositionally biased region" description="Polar residues" evidence="1">
    <location>
        <begin position="86"/>
        <end position="101"/>
    </location>
</feature>
<accession>A0A9C6XA68</accession>
<protein>
    <submittedName>
        <fullName evidence="3">Uncharacterized protein LOC127751856 isoform X1</fullName>
    </submittedName>
</protein>
<organism evidence="2 3">
    <name type="scientific">Frankliniella occidentalis</name>
    <name type="common">Western flower thrips</name>
    <name type="synonym">Euthrips occidentalis</name>
    <dbReference type="NCBI Taxonomy" id="133901"/>
    <lineage>
        <taxon>Eukaryota</taxon>
        <taxon>Metazoa</taxon>
        <taxon>Ecdysozoa</taxon>
        <taxon>Arthropoda</taxon>
        <taxon>Hexapoda</taxon>
        <taxon>Insecta</taxon>
        <taxon>Pterygota</taxon>
        <taxon>Neoptera</taxon>
        <taxon>Paraneoptera</taxon>
        <taxon>Thysanoptera</taxon>
        <taxon>Terebrantia</taxon>
        <taxon>Thripoidea</taxon>
        <taxon>Thripidae</taxon>
        <taxon>Frankliniella</taxon>
    </lineage>
</organism>
<dbReference type="AlphaFoldDB" id="A0A9C6XA68"/>
<sequence length="158" mass="16473">MPCFLFDFHAAAPAVEASAAFSALDSKQCVTTRSPRPRRRGGPLTCRSSTLRSNRETRLHSSAAAAARPAPPTGASAGHLLANVSAPFQASSSTTPVSRNSVRSERTSRLQDPVNIHQPTSVSQGISTPIPAGSPGLSNLILDSASNSALLSQSNQKR</sequence>
<evidence type="ECO:0000256" key="1">
    <source>
        <dbReference type="SAM" id="MobiDB-lite"/>
    </source>
</evidence>
<feature type="compositionally biased region" description="Polar residues" evidence="1">
    <location>
        <begin position="117"/>
        <end position="127"/>
    </location>
</feature>
<evidence type="ECO:0000313" key="3">
    <source>
        <dbReference type="RefSeq" id="XP_052131993.1"/>
    </source>
</evidence>
<dbReference type="GeneID" id="127751856"/>
<reference evidence="3" key="1">
    <citation type="submission" date="2025-08" db="UniProtKB">
        <authorList>
            <consortium name="RefSeq"/>
        </authorList>
    </citation>
    <scope>IDENTIFICATION</scope>
    <source>
        <tissue evidence="3">Whole organism</tissue>
    </source>
</reference>
<keyword evidence="2" id="KW-1185">Reference proteome</keyword>
<dbReference type="RefSeq" id="XP_052131993.1">
    <property type="nucleotide sequence ID" value="XM_052276033.1"/>
</dbReference>
<proteinExistence type="predicted"/>
<dbReference type="KEGG" id="foc:127751856"/>
<name>A0A9C6XA68_FRAOC</name>
<feature type="compositionally biased region" description="Low complexity" evidence="1">
    <location>
        <begin position="61"/>
        <end position="77"/>
    </location>
</feature>
<feature type="region of interest" description="Disordered" evidence="1">
    <location>
        <begin position="31"/>
        <end position="136"/>
    </location>
</feature>